<evidence type="ECO:0000256" key="2">
    <source>
        <dbReference type="ARBA" id="ARBA00005194"/>
    </source>
</evidence>
<feature type="transmembrane region" description="Helical" evidence="14">
    <location>
        <begin position="150"/>
        <end position="175"/>
    </location>
</feature>
<evidence type="ECO:0000256" key="6">
    <source>
        <dbReference type="ARBA" id="ARBA00022692"/>
    </source>
</evidence>
<reference evidence="15" key="1">
    <citation type="submission" date="2021-02" db="EMBL/GenBank/DDBJ databases">
        <authorList>
            <person name="Nowell W R."/>
        </authorList>
    </citation>
    <scope>NUCLEOTIDE SEQUENCE</scope>
    <source>
        <strain evidence="15">Ploen Becks lab</strain>
    </source>
</reference>
<feature type="transmembrane region" description="Helical" evidence="14">
    <location>
        <begin position="21"/>
        <end position="43"/>
    </location>
</feature>
<evidence type="ECO:0000256" key="13">
    <source>
        <dbReference type="ARBA" id="ARBA00036671"/>
    </source>
</evidence>
<feature type="transmembrane region" description="Helical" evidence="14">
    <location>
        <begin position="63"/>
        <end position="84"/>
    </location>
</feature>
<gene>
    <name evidence="15" type="ORF">OXX778_LOCUS4353</name>
</gene>
<keyword evidence="7 14" id="KW-0276">Fatty acid metabolism</keyword>
<dbReference type="UniPathway" id="UPA00094"/>
<dbReference type="Proteomes" id="UP000663879">
    <property type="component" value="Unassembled WGS sequence"/>
</dbReference>
<dbReference type="PANTHER" id="PTHR11035">
    <property type="entry name" value="VERY-LONG-CHAIN (3R)-3-HYDROXYACYL-COA DEHYDRATASE"/>
    <property type="match status" value="1"/>
</dbReference>
<evidence type="ECO:0000256" key="5">
    <source>
        <dbReference type="ARBA" id="ARBA00022516"/>
    </source>
</evidence>
<organism evidence="15 16">
    <name type="scientific">Brachionus calyciflorus</name>
    <dbReference type="NCBI Taxonomy" id="104777"/>
    <lineage>
        <taxon>Eukaryota</taxon>
        <taxon>Metazoa</taxon>
        <taxon>Spiralia</taxon>
        <taxon>Gnathifera</taxon>
        <taxon>Rotifera</taxon>
        <taxon>Eurotatoria</taxon>
        <taxon>Monogononta</taxon>
        <taxon>Pseudotrocha</taxon>
        <taxon>Ploima</taxon>
        <taxon>Brachionidae</taxon>
        <taxon>Brachionus</taxon>
    </lineage>
</organism>
<comment type="catalytic activity">
    <reaction evidence="13 14">
        <text>a very-long-chain (3R)-3-hydroxyacyl-CoA = a very-long-chain (2E)-enoyl-CoA + H2O</text>
        <dbReference type="Rhea" id="RHEA:45812"/>
        <dbReference type="ChEBI" id="CHEBI:15377"/>
        <dbReference type="ChEBI" id="CHEBI:83728"/>
        <dbReference type="ChEBI" id="CHEBI:85440"/>
        <dbReference type="EC" id="4.2.1.134"/>
    </reaction>
</comment>
<sequence>MSGDSKISEKKSLKLSDYYLILYNVILTVGWSLILYVTVQTGLTWKTQNDVLTSKNLYKNNEFLLQIFQTAALLEVVHAAIGIVRSNPVLVFVQVLSRITVVWFVAYPFESPRSSVGILVVCTAWSFAEIIRYVYYALNIIGKIPYFITWCRYSFFIALYPIGVTGELICMYYAAKYLEPLNIRKRYSFLLPNNLNISFDIYYFFILTMLLYIPVFPILYKHMLAQREKILNGPSKKAKKQE</sequence>
<dbReference type="InterPro" id="IPR007482">
    <property type="entry name" value="Tyr_Pase-like_PTPLA"/>
</dbReference>
<evidence type="ECO:0000313" key="15">
    <source>
        <dbReference type="EMBL" id="CAF0759490.1"/>
    </source>
</evidence>
<evidence type="ECO:0000256" key="10">
    <source>
        <dbReference type="ARBA" id="ARBA00023136"/>
    </source>
</evidence>
<keyword evidence="6 14" id="KW-0812">Transmembrane</keyword>
<dbReference type="GO" id="GO:0042761">
    <property type="term" value="P:very long-chain fatty acid biosynthetic process"/>
    <property type="evidence" value="ECO:0007669"/>
    <property type="project" value="TreeGrafter"/>
</dbReference>
<dbReference type="AlphaFoldDB" id="A0A813PSC9"/>
<dbReference type="GO" id="GO:0030148">
    <property type="term" value="P:sphingolipid biosynthetic process"/>
    <property type="evidence" value="ECO:0007669"/>
    <property type="project" value="TreeGrafter"/>
</dbReference>
<dbReference type="GO" id="GO:0102158">
    <property type="term" value="F:very-long-chain (3R)-3-hydroxyacyl-CoA dehydratase activity"/>
    <property type="evidence" value="ECO:0007669"/>
    <property type="project" value="UniProtKB-EC"/>
</dbReference>
<dbReference type="OrthoDB" id="46988at2759"/>
<comment type="pathway">
    <text evidence="2 14">Lipid metabolism; fatty acid biosynthesis.</text>
</comment>
<keyword evidence="10 14" id="KW-0472">Membrane</keyword>
<dbReference type="EC" id="4.2.1.134" evidence="4 14"/>
<evidence type="ECO:0000256" key="14">
    <source>
        <dbReference type="RuleBase" id="RU363109"/>
    </source>
</evidence>
<keyword evidence="11 14" id="KW-0275">Fatty acid biosynthesis</keyword>
<comment type="caution">
    <text evidence="15">The sequence shown here is derived from an EMBL/GenBank/DDBJ whole genome shotgun (WGS) entry which is preliminary data.</text>
</comment>
<accession>A0A813PSC9</accession>
<dbReference type="GO" id="GO:0005789">
    <property type="term" value="C:endoplasmic reticulum membrane"/>
    <property type="evidence" value="ECO:0007669"/>
    <property type="project" value="UniProtKB-SubCell"/>
</dbReference>
<evidence type="ECO:0000256" key="1">
    <source>
        <dbReference type="ARBA" id="ARBA00004141"/>
    </source>
</evidence>
<comment type="subcellular location">
    <subcellularLocation>
        <location evidence="14">Endoplasmic reticulum membrane</location>
        <topology evidence="14">Multi-pass membrane protein</topology>
    </subcellularLocation>
    <subcellularLocation>
        <location evidence="1">Membrane</location>
        <topology evidence="1">Multi-pass membrane protein</topology>
    </subcellularLocation>
</comment>
<keyword evidence="14" id="KW-0256">Endoplasmic reticulum</keyword>
<evidence type="ECO:0000256" key="3">
    <source>
        <dbReference type="ARBA" id="ARBA00007811"/>
    </source>
</evidence>
<keyword evidence="9 14" id="KW-0443">Lipid metabolism</keyword>
<dbReference type="PANTHER" id="PTHR11035:SF3">
    <property type="entry name" value="VERY-LONG-CHAIN (3R)-3-HYDROXYACYL-COA DEHYDRATASE"/>
    <property type="match status" value="1"/>
</dbReference>
<keyword evidence="8 14" id="KW-1133">Transmembrane helix</keyword>
<evidence type="ECO:0000256" key="9">
    <source>
        <dbReference type="ARBA" id="ARBA00023098"/>
    </source>
</evidence>
<keyword evidence="12 14" id="KW-0456">Lyase</keyword>
<dbReference type="GO" id="GO:0030497">
    <property type="term" value="P:fatty acid elongation"/>
    <property type="evidence" value="ECO:0007669"/>
    <property type="project" value="TreeGrafter"/>
</dbReference>
<feature type="transmembrane region" description="Helical" evidence="14">
    <location>
        <begin position="89"/>
        <end position="109"/>
    </location>
</feature>
<protein>
    <recommendedName>
        <fullName evidence="4 14">Very-long-chain (3R)-3-hydroxyacyl-CoA dehydratase</fullName>
        <ecNumber evidence="4 14">4.2.1.134</ecNumber>
    </recommendedName>
</protein>
<comment type="similarity">
    <text evidence="3 14">Belongs to the very long-chain fatty acids dehydratase HACD family.</text>
</comment>
<feature type="transmembrane region" description="Helical" evidence="14">
    <location>
        <begin position="115"/>
        <end position="138"/>
    </location>
</feature>
<evidence type="ECO:0000256" key="7">
    <source>
        <dbReference type="ARBA" id="ARBA00022832"/>
    </source>
</evidence>
<evidence type="ECO:0000313" key="16">
    <source>
        <dbReference type="Proteomes" id="UP000663879"/>
    </source>
</evidence>
<name>A0A813PSC9_9BILA</name>
<keyword evidence="5 14" id="KW-0444">Lipid biosynthesis</keyword>
<feature type="transmembrane region" description="Helical" evidence="14">
    <location>
        <begin position="201"/>
        <end position="220"/>
    </location>
</feature>
<evidence type="ECO:0000256" key="11">
    <source>
        <dbReference type="ARBA" id="ARBA00023160"/>
    </source>
</evidence>
<evidence type="ECO:0000256" key="4">
    <source>
        <dbReference type="ARBA" id="ARBA00013122"/>
    </source>
</evidence>
<evidence type="ECO:0000256" key="8">
    <source>
        <dbReference type="ARBA" id="ARBA00022989"/>
    </source>
</evidence>
<dbReference type="Pfam" id="PF04387">
    <property type="entry name" value="PTPLA"/>
    <property type="match status" value="1"/>
</dbReference>
<dbReference type="EMBL" id="CAJNOC010000422">
    <property type="protein sequence ID" value="CAF0759490.1"/>
    <property type="molecule type" value="Genomic_DNA"/>
</dbReference>
<proteinExistence type="inferred from homology"/>
<evidence type="ECO:0000256" key="12">
    <source>
        <dbReference type="ARBA" id="ARBA00023239"/>
    </source>
</evidence>
<keyword evidence="16" id="KW-1185">Reference proteome</keyword>
<comment type="function">
    <text evidence="14">Catalyzes the third of the four reactions of the long-chain fatty acids elongation cycle. This endoplasmic reticulum-bound enzymatic process, allows the addition of two carbons to the chain of long- and very long-chain fatty acids/VLCFAs per cycle. This enzyme catalyzes the dehydration of the 3-hydroxyacyl-CoA intermediate into trans-2,3-enoyl-CoA, within each cycle of fatty acid elongation. Thereby, it participates to the production of VLCFAs of different chain lengths that are involved in multiple biological processes as precursors of membrane lipids and lipid mediators.</text>
</comment>